<dbReference type="PROSITE" id="PS50901">
    <property type="entry name" value="FTSK"/>
    <property type="match status" value="1"/>
</dbReference>
<feature type="domain" description="FtsK" evidence="5">
    <location>
        <begin position="364"/>
        <end position="546"/>
    </location>
</feature>
<dbReference type="GO" id="GO:0005524">
    <property type="term" value="F:ATP binding"/>
    <property type="evidence" value="ECO:0007669"/>
    <property type="project" value="UniProtKB-UniRule"/>
</dbReference>
<dbReference type="Pfam" id="PF01580">
    <property type="entry name" value="FtsK_SpoIIIE"/>
    <property type="match status" value="2"/>
</dbReference>
<dbReference type="OrthoDB" id="9807790at2"/>
<keyword evidence="4" id="KW-1133">Transmembrane helix</keyword>
<keyword evidence="7" id="KW-1185">Reference proteome</keyword>
<gene>
    <name evidence="6" type="ORF">E6C70_06000</name>
</gene>
<dbReference type="PANTHER" id="PTHR22683:SF1">
    <property type="entry name" value="TYPE VII SECRETION SYSTEM PROTEIN ESSC"/>
    <property type="match status" value="1"/>
</dbReference>
<protein>
    <recommendedName>
        <fullName evidence="5">FtsK domain-containing protein</fullName>
    </recommendedName>
</protein>
<evidence type="ECO:0000313" key="7">
    <source>
        <dbReference type="Proteomes" id="UP000307380"/>
    </source>
</evidence>
<keyword evidence="4" id="KW-0812">Transmembrane</keyword>
<accession>A0A4S4FX60</accession>
<dbReference type="InterPro" id="IPR002543">
    <property type="entry name" value="FtsK_dom"/>
</dbReference>
<dbReference type="InterPro" id="IPR027417">
    <property type="entry name" value="P-loop_NTPase"/>
</dbReference>
<dbReference type="Proteomes" id="UP000307380">
    <property type="component" value="Unassembled WGS sequence"/>
</dbReference>
<dbReference type="PANTHER" id="PTHR22683">
    <property type="entry name" value="SPORULATION PROTEIN RELATED"/>
    <property type="match status" value="1"/>
</dbReference>
<dbReference type="Gene3D" id="3.40.50.300">
    <property type="entry name" value="P-loop containing nucleotide triphosphate hydrolases"/>
    <property type="match status" value="3"/>
</dbReference>
<dbReference type="GO" id="GO:0003677">
    <property type="term" value="F:DNA binding"/>
    <property type="evidence" value="ECO:0007669"/>
    <property type="project" value="InterPro"/>
</dbReference>
<reference evidence="6 7" key="1">
    <citation type="submission" date="2019-04" db="EMBL/GenBank/DDBJ databases">
        <authorList>
            <person name="Jiang L."/>
        </authorList>
    </citation>
    <scope>NUCLEOTIDE SEQUENCE [LARGE SCALE GENOMIC DNA]</scope>
    <source>
        <strain evidence="6 7">YIM 131861</strain>
    </source>
</reference>
<keyword evidence="4" id="KW-0472">Membrane</keyword>
<keyword evidence="1 3" id="KW-0547">Nucleotide-binding</keyword>
<feature type="transmembrane region" description="Helical" evidence="4">
    <location>
        <begin position="40"/>
        <end position="58"/>
    </location>
</feature>
<dbReference type="SUPFAM" id="SSF52540">
    <property type="entry name" value="P-loop containing nucleoside triphosphate hydrolases"/>
    <property type="match status" value="2"/>
</dbReference>
<evidence type="ECO:0000256" key="1">
    <source>
        <dbReference type="ARBA" id="ARBA00022741"/>
    </source>
</evidence>
<evidence type="ECO:0000256" key="2">
    <source>
        <dbReference type="ARBA" id="ARBA00022840"/>
    </source>
</evidence>
<organism evidence="6 7">
    <name type="scientific">Orlajensenia flava</name>
    <dbReference type="NCBI Taxonomy" id="2565934"/>
    <lineage>
        <taxon>Bacteria</taxon>
        <taxon>Bacillati</taxon>
        <taxon>Actinomycetota</taxon>
        <taxon>Actinomycetes</taxon>
        <taxon>Micrococcales</taxon>
        <taxon>Microbacteriaceae</taxon>
        <taxon>Orlajensenia</taxon>
    </lineage>
</organism>
<keyword evidence="2 3" id="KW-0067">ATP-binding</keyword>
<evidence type="ECO:0000256" key="3">
    <source>
        <dbReference type="PROSITE-ProRule" id="PRU00289"/>
    </source>
</evidence>
<dbReference type="InterPro" id="IPR050206">
    <property type="entry name" value="FtsK/SpoIIIE/SftA"/>
</dbReference>
<evidence type="ECO:0000259" key="5">
    <source>
        <dbReference type="PROSITE" id="PS50901"/>
    </source>
</evidence>
<dbReference type="AlphaFoldDB" id="A0A4S4FX60"/>
<name>A0A4S4FX60_9MICO</name>
<comment type="caution">
    <text evidence="6">The sequence shown here is derived from an EMBL/GenBank/DDBJ whole genome shotgun (WGS) entry which is preliminary data.</text>
</comment>
<proteinExistence type="predicted"/>
<evidence type="ECO:0000256" key="4">
    <source>
        <dbReference type="SAM" id="Phobius"/>
    </source>
</evidence>
<sequence>MCRTTHPIVTDRRPGTRLAEDMDDPQLLRLPPRAVAAERAPFPLIGSVAPVVVAVLIWSITRSPFVLLFALLGPCIAVGSLADARRSSRKALARAKSAESRALDDLQVTVHDLHDREREAAWALNPSARHWLSVGDDDAGRFARIGVGPLVLGAARVSSRVRVSPDEPGTVPDERRQALVLAASSLDGMPLTADPRRGIGIVGPRALCRSLAYGLLIQACSASAPESLRIRLPPGEAWDWAAELPHRQTDAATVLQVVDSGGRADDSDAVIVLAEAVRDLPAALATVIAVGGTNDARMLRADQPLRPVLPELLGRAQAERAAMALARASPVGARPLAPQVAFHSLVQPAADEPGLVAAIGRDRDGDIRIDLAADGPHAVIGGTTGSGKSELLVTWITAMAARLSPDRFTFLLVDFKGGAMATPLAGLPHCMGVASDLDEELVGRVLISLGAELKHRERLLAAAGVADIRDLPTLARLVVVVDEFAALVASAPDAQARLTDIAARGRSLGVHLVLCTQRPAGVMRDALLANCGLRIALRVIDAPDSVAIVGTGAAAGLPAGVPGRCVISRHGERVTVQAAVTTAADIAAVARGTRDRVAGASDVPPRRPWLPPLPVVLGGDHPFLRGELGDGVVLGLLDEPEAQRQSVVRWSPREHGNLLVVGGRGCGASSILRLLGHALELPDPPRDEEELWDALTDPQEGTDNRILLIDDWDALSARLSPEHRQAAIDALAARLRSSSSPVALVTRRPAQLGALSVLFGRTLVLRVDDRAEHAAVGAPTRFWHPDAPPGRGVWNGSLFQAVIPPPSRPRPAGARVGEVSSGVPLLVVAAAPNRVADRIAAAWPGRPVAAPGRESIPLPGGDQSPVLLTDPEGWLTLGSTLSRLRQNTLMVFDGCSLADVRQLTGTRALPPALTPGASRVWLRHPDGRLERGHWPAQANAADGATAVSP</sequence>
<feature type="binding site" evidence="3">
    <location>
        <begin position="382"/>
        <end position="389"/>
    </location>
    <ligand>
        <name>ATP</name>
        <dbReference type="ChEBI" id="CHEBI:30616"/>
    </ligand>
</feature>
<dbReference type="CDD" id="cd01127">
    <property type="entry name" value="TrwB_TraG_TraD_VirD4"/>
    <property type="match status" value="1"/>
</dbReference>
<evidence type="ECO:0000313" key="6">
    <source>
        <dbReference type="EMBL" id="THG35590.1"/>
    </source>
</evidence>
<dbReference type="EMBL" id="SSSN01000003">
    <property type="protein sequence ID" value="THG35590.1"/>
    <property type="molecule type" value="Genomic_DNA"/>
</dbReference>